<name>A0A1G9UXH4_9BACL</name>
<evidence type="ECO:0000313" key="3">
    <source>
        <dbReference type="Proteomes" id="UP000182783"/>
    </source>
</evidence>
<evidence type="ECO:0000313" key="2">
    <source>
        <dbReference type="EMBL" id="SDM64642.1"/>
    </source>
</evidence>
<sequence>MSLVVQGLSQEFGDGLFLVGRGLAGIGRNKDGKELPLKLGRLQHSVPKQAAGQMRGKNTSDSAQSGPLSQMRGKNTSDSAQSGPLSQMRGK</sequence>
<gene>
    <name evidence="2" type="ORF">SAMN05216191_115115</name>
</gene>
<protein>
    <submittedName>
        <fullName evidence="2">Uncharacterized protein</fullName>
    </submittedName>
</protein>
<dbReference type="EMBL" id="FNGM01000015">
    <property type="protein sequence ID" value="SDM64642.1"/>
    <property type="molecule type" value="Genomic_DNA"/>
</dbReference>
<reference evidence="2 3" key="1">
    <citation type="submission" date="2016-10" db="EMBL/GenBank/DDBJ databases">
        <authorList>
            <person name="de Groot N.N."/>
        </authorList>
    </citation>
    <scope>NUCLEOTIDE SEQUENCE [LARGE SCALE GENOMIC DNA]</scope>
    <source>
        <strain evidence="2 3">CGMCC 1.10239</strain>
    </source>
</reference>
<dbReference type="Proteomes" id="UP000182783">
    <property type="component" value="Unassembled WGS sequence"/>
</dbReference>
<feature type="non-terminal residue" evidence="2">
    <location>
        <position position="91"/>
    </location>
</feature>
<organism evidence="2 3">
    <name type="scientific">Paenibacillus jilunlii</name>
    <dbReference type="NCBI Taxonomy" id="682956"/>
    <lineage>
        <taxon>Bacteria</taxon>
        <taxon>Bacillati</taxon>
        <taxon>Bacillota</taxon>
        <taxon>Bacilli</taxon>
        <taxon>Bacillales</taxon>
        <taxon>Paenibacillaceae</taxon>
        <taxon>Paenibacillus</taxon>
    </lineage>
</organism>
<dbReference type="RefSeq" id="WP_208861954.1">
    <property type="nucleotide sequence ID" value="NZ_FNGM01000015.1"/>
</dbReference>
<feature type="region of interest" description="Disordered" evidence="1">
    <location>
        <begin position="43"/>
        <end position="91"/>
    </location>
</feature>
<dbReference type="AlphaFoldDB" id="A0A1G9UXH4"/>
<feature type="compositionally biased region" description="Polar residues" evidence="1">
    <location>
        <begin position="56"/>
        <end position="85"/>
    </location>
</feature>
<proteinExistence type="predicted"/>
<evidence type="ECO:0000256" key="1">
    <source>
        <dbReference type="SAM" id="MobiDB-lite"/>
    </source>
</evidence>
<accession>A0A1G9UXH4</accession>